<proteinExistence type="predicted"/>
<keyword evidence="3" id="KW-1185">Reference proteome</keyword>
<accession>A0AAV9GS50</accession>
<keyword evidence="1" id="KW-1133">Transmembrane helix</keyword>
<name>A0AAV9GS50_9PEZI</name>
<keyword evidence="1" id="KW-0472">Membrane</keyword>
<comment type="caution">
    <text evidence="2">The sequence shown here is derived from an EMBL/GenBank/DDBJ whole genome shotgun (WGS) entry which is preliminary data.</text>
</comment>
<organism evidence="2 3">
    <name type="scientific">Podospora aff. communis PSN243</name>
    <dbReference type="NCBI Taxonomy" id="3040156"/>
    <lineage>
        <taxon>Eukaryota</taxon>
        <taxon>Fungi</taxon>
        <taxon>Dikarya</taxon>
        <taxon>Ascomycota</taxon>
        <taxon>Pezizomycotina</taxon>
        <taxon>Sordariomycetes</taxon>
        <taxon>Sordariomycetidae</taxon>
        <taxon>Sordariales</taxon>
        <taxon>Podosporaceae</taxon>
        <taxon>Podospora</taxon>
    </lineage>
</organism>
<dbReference type="AlphaFoldDB" id="A0AAV9GS50"/>
<evidence type="ECO:0000313" key="2">
    <source>
        <dbReference type="EMBL" id="KAK4451508.1"/>
    </source>
</evidence>
<reference evidence="2" key="1">
    <citation type="journal article" date="2023" name="Mol. Phylogenet. Evol.">
        <title>Genome-scale phylogeny and comparative genomics of the fungal order Sordariales.</title>
        <authorList>
            <person name="Hensen N."/>
            <person name="Bonometti L."/>
            <person name="Westerberg I."/>
            <person name="Brannstrom I.O."/>
            <person name="Guillou S."/>
            <person name="Cros-Aarteil S."/>
            <person name="Calhoun S."/>
            <person name="Haridas S."/>
            <person name="Kuo A."/>
            <person name="Mondo S."/>
            <person name="Pangilinan J."/>
            <person name="Riley R."/>
            <person name="LaButti K."/>
            <person name="Andreopoulos B."/>
            <person name="Lipzen A."/>
            <person name="Chen C."/>
            <person name="Yan M."/>
            <person name="Daum C."/>
            <person name="Ng V."/>
            <person name="Clum A."/>
            <person name="Steindorff A."/>
            <person name="Ohm R.A."/>
            <person name="Martin F."/>
            <person name="Silar P."/>
            <person name="Natvig D.O."/>
            <person name="Lalanne C."/>
            <person name="Gautier V."/>
            <person name="Ament-Velasquez S.L."/>
            <person name="Kruys A."/>
            <person name="Hutchinson M.I."/>
            <person name="Powell A.J."/>
            <person name="Barry K."/>
            <person name="Miller A.N."/>
            <person name="Grigoriev I.V."/>
            <person name="Debuchy R."/>
            <person name="Gladieux P."/>
            <person name="Hiltunen Thoren M."/>
            <person name="Johannesson H."/>
        </authorList>
    </citation>
    <scope>NUCLEOTIDE SEQUENCE</scope>
    <source>
        <strain evidence="2">PSN243</strain>
    </source>
</reference>
<feature type="transmembrane region" description="Helical" evidence="1">
    <location>
        <begin position="261"/>
        <end position="279"/>
    </location>
</feature>
<protein>
    <recommendedName>
        <fullName evidence="4">DUF1618 domain-containing protein</fullName>
    </recommendedName>
</protein>
<evidence type="ECO:0000256" key="1">
    <source>
        <dbReference type="SAM" id="Phobius"/>
    </source>
</evidence>
<dbReference type="Proteomes" id="UP001321760">
    <property type="component" value="Unassembled WGS sequence"/>
</dbReference>
<gene>
    <name evidence="2" type="ORF">QBC34DRAFT_401222</name>
</gene>
<keyword evidence="1" id="KW-0812">Transmembrane</keyword>
<evidence type="ECO:0000313" key="3">
    <source>
        <dbReference type="Proteomes" id="UP001321760"/>
    </source>
</evidence>
<dbReference type="EMBL" id="MU865928">
    <property type="protein sequence ID" value="KAK4451508.1"/>
    <property type="molecule type" value="Genomic_DNA"/>
</dbReference>
<reference evidence="2" key="2">
    <citation type="submission" date="2023-05" db="EMBL/GenBank/DDBJ databases">
        <authorList>
            <consortium name="Lawrence Berkeley National Laboratory"/>
            <person name="Steindorff A."/>
            <person name="Hensen N."/>
            <person name="Bonometti L."/>
            <person name="Westerberg I."/>
            <person name="Brannstrom I.O."/>
            <person name="Guillou S."/>
            <person name="Cros-Aarteil S."/>
            <person name="Calhoun S."/>
            <person name="Haridas S."/>
            <person name="Kuo A."/>
            <person name="Mondo S."/>
            <person name="Pangilinan J."/>
            <person name="Riley R."/>
            <person name="Labutti K."/>
            <person name="Andreopoulos B."/>
            <person name="Lipzen A."/>
            <person name="Chen C."/>
            <person name="Yanf M."/>
            <person name="Daum C."/>
            <person name="Ng V."/>
            <person name="Clum A."/>
            <person name="Ohm R."/>
            <person name="Martin F."/>
            <person name="Silar P."/>
            <person name="Natvig D."/>
            <person name="Lalanne C."/>
            <person name="Gautier V."/>
            <person name="Ament-Velasquez S.L."/>
            <person name="Kruys A."/>
            <person name="Hutchinson M.I."/>
            <person name="Powell A.J."/>
            <person name="Barry K."/>
            <person name="Miller A.N."/>
            <person name="Grigoriev I.V."/>
            <person name="Debuchy R."/>
            <person name="Gladieux P."/>
            <person name="Thoren M.H."/>
            <person name="Johannesson H."/>
        </authorList>
    </citation>
    <scope>NUCLEOTIDE SEQUENCE</scope>
    <source>
        <strain evidence="2">PSN243</strain>
    </source>
</reference>
<sequence>MVASQTTPRPDGERYKITICMAPPRSPHGINASYADAPWCVFVELNDVDCKFIQRGLFWTTENVRYLVWGDLGLVELHRHLQDAGMGDFNLDESLVCRWILRECPDKPDAQSSWTGSVTLFAKGTPAMVSFQLGDLRRHHICSAYVRDASDKVVFSLAPGEGPGEWRTMFNRLPFGDSLREPFDLRWLLPMESVIPDSRESGTGVRPEGETKQEVLHVCRCAAAPQRSTWRDGLVALWMSDGFQNFLKGVGDYLMRFDPHLIVMPAFILIYFWLMLSFICNT</sequence>
<evidence type="ECO:0008006" key="4">
    <source>
        <dbReference type="Google" id="ProtNLM"/>
    </source>
</evidence>